<dbReference type="EMBL" id="JAHMHQ010000005">
    <property type="protein sequence ID" value="KAK1639499.1"/>
    <property type="molecule type" value="Genomic_DNA"/>
</dbReference>
<dbReference type="AlphaFoldDB" id="A0AAI9ZWH4"/>
<reference evidence="2" key="1">
    <citation type="submission" date="2021-06" db="EMBL/GenBank/DDBJ databases">
        <title>Comparative genomics, transcriptomics and evolutionary studies reveal genomic signatures of adaptation to plant cell wall in hemibiotrophic fungi.</title>
        <authorList>
            <consortium name="DOE Joint Genome Institute"/>
            <person name="Baroncelli R."/>
            <person name="Diaz J.F."/>
            <person name="Benocci T."/>
            <person name="Peng M."/>
            <person name="Battaglia E."/>
            <person name="Haridas S."/>
            <person name="Andreopoulos W."/>
            <person name="Labutti K."/>
            <person name="Pangilinan J."/>
            <person name="Floch G.L."/>
            <person name="Makela M.R."/>
            <person name="Henrissat B."/>
            <person name="Grigoriev I.V."/>
            <person name="Crouch J.A."/>
            <person name="De Vries R.P."/>
            <person name="Sukno S.A."/>
            <person name="Thon M.R."/>
        </authorList>
    </citation>
    <scope>NUCLEOTIDE SEQUENCE</scope>
    <source>
        <strain evidence="2">CBS 102054</strain>
    </source>
</reference>
<name>A0AAI9ZWH4_9PEZI</name>
<feature type="compositionally biased region" description="Gly residues" evidence="1">
    <location>
        <begin position="200"/>
        <end position="211"/>
    </location>
</feature>
<dbReference type="GeneID" id="85467102"/>
<dbReference type="RefSeq" id="XP_060448106.1">
    <property type="nucleotide sequence ID" value="XM_060582240.1"/>
</dbReference>
<feature type="region of interest" description="Disordered" evidence="1">
    <location>
        <begin position="200"/>
        <end position="235"/>
    </location>
</feature>
<evidence type="ECO:0000313" key="2">
    <source>
        <dbReference type="EMBL" id="KAK1639499.1"/>
    </source>
</evidence>
<organism evidence="2 3">
    <name type="scientific">Colletotrichum phormii</name>
    <dbReference type="NCBI Taxonomy" id="359342"/>
    <lineage>
        <taxon>Eukaryota</taxon>
        <taxon>Fungi</taxon>
        <taxon>Dikarya</taxon>
        <taxon>Ascomycota</taxon>
        <taxon>Pezizomycotina</taxon>
        <taxon>Sordariomycetes</taxon>
        <taxon>Hypocreomycetidae</taxon>
        <taxon>Glomerellales</taxon>
        <taxon>Glomerellaceae</taxon>
        <taxon>Colletotrichum</taxon>
        <taxon>Colletotrichum acutatum species complex</taxon>
    </lineage>
</organism>
<comment type="caution">
    <text evidence="2">The sequence shown here is derived from an EMBL/GenBank/DDBJ whole genome shotgun (WGS) entry which is preliminary data.</text>
</comment>
<accession>A0AAI9ZWH4</accession>
<dbReference type="Proteomes" id="UP001243989">
    <property type="component" value="Unassembled WGS sequence"/>
</dbReference>
<feature type="compositionally biased region" description="Basic and acidic residues" evidence="1">
    <location>
        <begin position="217"/>
        <end position="229"/>
    </location>
</feature>
<protein>
    <submittedName>
        <fullName evidence="2">Uncharacterized protein</fullName>
    </submittedName>
</protein>
<gene>
    <name evidence="2" type="ORF">BDP81DRAFT_178265</name>
</gene>
<keyword evidence="3" id="KW-1185">Reference proteome</keyword>
<evidence type="ECO:0000313" key="3">
    <source>
        <dbReference type="Proteomes" id="UP001243989"/>
    </source>
</evidence>
<sequence length="235" mass="25606">MPSFCNRQGDLMACKCDHQRRHRNATYRPVTGDRRHPPSRWRAKVKIGQGALPRILILSLNSTVSGCCNGSPRSQKSKSHQKTSERTSNIYNLRAPTRISKGIIWKFDLGVLSFFQVAAHQAALLQLKTDTQGLQDRPSSGPPGATATATATATVPLLHLTCLRLQAGNQYQCWLFATHCIVYCGISTTSTGACQSLSEGTGGTRCGGRDGTGMHPADWHDDEEMRHEISGSQGT</sequence>
<evidence type="ECO:0000256" key="1">
    <source>
        <dbReference type="SAM" id="MobiDB-lite"/>
    </source>
</evidence>
<proteinExistence type="predicted"/>